<evidence type="ECO:0000256" key="1">
    <source>
        <dbReference type="ARBA" id="ARBA00023027"/>
    </source>
</evidence>
<feature type="domain" description="GFO/IDH/MocA-like oxidoreductase" evidence="3">
    <location>
        <begin position="133"/>
        <end position="250"/>
    </location>
</feature>
<keyword evidence="1" id="KW-0520">NAD</keyword>
<dbReference type="Pfam" id="PF01408">
    <property type="entry name" value="GFO_IDH_MocA"/>
    <property type="match status" value="1"/>
</dbReference>
<evidence type="ECO:0000259" key="3">
    <source>
        <dbReference type="Pfam" id="PF22725"/>
    </source>
</evidence>
<dbReference type="InterPro" id="IPR000683">
    <property type="entry name" value="Gfo/Idh/MocA-like_OxRdtase_N"/>
</dbReference>
<gene>
    <name evidence="4" type="ORF">AAME72_09895</name>
</gene>
<protein>
    <submittedName>
        <fullName evidence="4">Gfo/Idh/MocA family oxidoreductase</fullName>
    </submittedName>
</protein>
<dbReference type="Gene3D" id="3.40.50.720">
    <property type="entry name" value="NAD(P)-binding Rossmann-like Domain"/>
    <property type="match status" value="1"/>
</dbReference>
<dbReference type="Pfam" id="PF22725">
    <property type="entry name" value="GFO_IDH_MocA_C3"/>
    <property type="match status" value="1"/>
</dbReference>
<dbReference type="Gene3D" id="3.30.360.10">
    <property type="entry name" value="Dihydrodipicolinate Reductase, domain 2"/>
    <property type="match status" value="1"/>
</dbReference>
<sequence length="315" mass="31630">MSTPSTARSHAVAVVGAGRMGAAHAAAWAACDVPVRWVVSPRRRPELAAAPDAAWATTLDEALADPAVTIVSVCTPTPTHADLATDALAAGRNVLLEKPIALTLEDAERVASAAASATGILMVAHVVRFTPGYAALADRVAAGSVGRPRAVRAARLSAAPAGSAWLADEERSGGMVVDFAIHDVDQANLLLGTPVAVTATAAPGAGGGFGAPAAITVEYGGGGVAQLFAVSDLPDGTRFRTSLEVVGESGVDAMADLPGDPFEAQARYLLACIADGTPPLRAPVGSAVEALRVCLAAAESLRTGRRIPLAGMVGP</sequence>
<evidence type="ECO:0000313" key="4">
    <source>
        <dbReference type="EMBL" id="XBM50163.1"/>
    </source>
</evidence>
<organism evidence="4">
    <name type="scientific">Leifsonia sp. NPDC080035</name>
    <dbReference type="NCBI Taxonomy" id="3143936"/>
    <lineage>
        <taxon>Bacteria</taxon>
        <taxon>Bacillati</taxon>
        <taxon>Actinomycetota</taxon>
        <taxon>Actinomycetes</taxon>
        <taxon>Micrococcales</taxon>
        <taxon>Microbacteriaceae</taxon>
        <taxon>Leifsonia</taxon>
    </lineage>
</organism>
<dbReference type="InterPro" id="IPR051450">
    <property type="entry name" value="Gfo/Idh/MocA_Oxidoreductases"/>
</dbReference>
<dbReference type="RefSeq" id="WP_348790072.1">
    <property type="nucleotide sequence ID" value="NZ_CP157390.1"/>
</dbReference>
<proteinExistence type="predicted"/>
<feature type="domain" description="Gfo/Idh/MocA-like oxidoreductase N-terminal" evidence="2">
    <location>
        <begin position="12"/>
        <end position="125"/>
    </location>
</feature>
<name>A0AAU7GJB7_9MICO</name>
<dbReference type="GO" id="GO:0000166">
    <property type="term" value="F:nucleotide binding"/>
    <property type="evidence" value="ECO:0007669"/>
    <property type="project" value="InterPro"/>
</dbReference>
<dbReference type="InterPro" id="IPR055170">
    <property type="entry name" value="GFO_IDH_MocA-like_dom"/>
</dbReference>
<dbReference type="PANTHER" id="PTHR43377:SF1">
    <property type="entry name" value="BILIVERDIN REDUCTASE A"/>
    <property type="match status" value="1"/>
</dbReference>
<accession>A0AAU7GJB7</accession>
<evidence type="ECO:0000259" key="2">
    <source>
        <dbReference type="Pfam" id="PF01408"/>
    </source>
</evidence>
<dbReference type="SUPFAM" id="SSF51735">
    <property type="entry name" value="NAD(P)-binding Rossmann-fold domains"/>
    <property type="match status" value="1"/>
</dbReference>
<dbReference type="EMBL" id="CP157390">
    <property type="protein sequence ID" value="XBM50163.1"/>
    <property type="molecule type" value="Genomic_DNA"/>
</dbReference>
<dbReference type="PANTHER" id="PTHR43377">
    <property type="entry name" value="BILIVERDIN REDUCTASE A"/>
    <property type="match status" value="1"/>
</dbReference>
<dbReference type="AlphaFoldDB" id="A0AAU7GJB7"/>
<dbReference type="SUPFAM" id="SSF55347">
    <property type="entry name" value="Glyceraldehyde-3-phosphate dehydrogenase-like, C-terminal domain"/>
    <property type="match status" value="1"/>
</dbReference>
<reference evidence="4" key="1">
    <citation type="submission" date="2024-05" db="EMBL/GenBank/DDBJ databases">
        <title>The Natural Products Discovery Center: Release of the First 8490 Sequenced Strains for Exploring Actinobacteria Biosynthetic Diversity.</title>
        <authorList>
            <person name="Kalkreuter E."/>
            <person name="Kautsar S.A."/>
            <person name="Yang D."/>
            <person name="Bader C.D."/>
            <person name="Teijaro C.N."/>
            <person name="Fluegel L."/>
            <person name="Davis C.M."/>
            <person name="Simpson J.R."/>
            <person name="Lauterbach L."/>
            <person name="Steele A.D."/>
            <person name="Gui C."/>
            <person name="Meng S."/>
            <person name="Li G."/>
            <person name="Viehrig K."/>
            <person name="Ye F."/>
            <person name="Su P."/>
            <person name="Kiefer A.F."/>
            <person name="Nichols A."/>
            <person name="Cepeda A.J."/>
            <person name="Yan W."/>
            <person name="Fan B."/>
            <person name="Jiang Y."/>
            <person name="Adhikari A."/>
            <person name="Zheng C.-J."/>
            <person name="Schuster L."/>
            <person name="Cowan T.M."/>
            <person name="Smanski M.J."/>
            <person name="Chevrette M.G."/>
            <person name="de Carvalho L.P.S."/>
            <person name="Shen B."/>
        </authorList>
    </citation>
    <scope>NUCLEOTIDE SEQUENCE</scope>
    <source>
        <strain evidence="4">NPDC080035</strain>
    </source>
</reference>
<dbReference type="InterPro" id="IPR036291">
    <property type="entry name" value="NAD(P)-bd_dom_sf"/>
</dbReference>